<dbReference type="InterPro" id="IPR011123">
    <property type="entry name" value="Y_Y_Y"/>
</dbReference>
<keyword evidence="5" id="KW-1185">Reference proteome</keyword>
<evidence type="ECO:0000313" key="5">
    <source>
        <dbReference type="Proteomes" id="UP000199532"/>
    </source>
</evidence>
<protein>
    <submittedName>
        <fullName evidence="4">Two component regulator propeller</fullName>
    </submittedName>
</protein>
<organism evidence="4 5">
    <name type="scientific">Dyadobacter koreensis</name>
    <dbReference type="NCBI Taxonomy" id="408657"/>
    <lineage>
        <taxon>Bacteria</taxon>
        <taxon>Pseudomonadati</taxon>
        <taxon>Bacteroidota</taxon>
        <taxon>Cytophagia</taxon>
        <taxon>Cytophagales</taxon>
        <taxon>Spirosomataceae</taxon>
        <taxon>Dyadobacter</taxon>
    </lineage>
</organism>
<evidence type="ECO:0000313" key="4">
    <source>
        <dbReference type="EMBL" id="SEI92502.1"/>
    </source>
</evidence>
<dbReference type="EMBL" id="FNXY01000004">
    <property type="protein sequence ID" value="SEI92502.1"/>
    <property type="molecule type" value="Genomic_DNA"/>
</dbReference>
<accession>A0A1H6UX16</accession>
<dbReference type="PANTHER" id="PTHR34220:SF7">
    <property type="entry name" value="SENSOR HISTIDINE KINASE YPDA"/>
    <property type="match status" value="1"/>
</dbReference>
<reference evidence="4 5" key="1">
    <citation type="submission" date="2016-10" db="EMBL/GenBank/DDBJ databases">
        <authorList>
            <person name="de Groot N.N."/>
        </authorList>
    </citation>
    <scope>NUCLEOTIDE SEQUENCE [LARGE SCALE GENOMIC DNA]</scope>
    <source>
        <strain evidence="4 5">DSM 19938</strain>
    </source>
</reference>
<dbReference type="InterPro" id="IPR050640">
    <property type="entry name" value="Bact_2-comp_sensor_kinase"/>
</dbReference>
<dbReference type="OrthoDB" id="9809670at2"/>
<feature type="domain" description="Signal transduction histidine kinase internal region" evidence="2">
    <location>
        <begin position="813"/>
        <end position="891"/>
    </location>
</feature>
<sequence length="1020" mass="116579">MKALIKLFSPVILLIFCPLILSGQELGDTFKSLNVSDGLPQSYVSGIIQDRKDFVWLATRDGLSRYDGKKFKVFREGENSSYTLSSNIITNLFLDRSGRLWVCYEQGDWDVVDTDTEKITRLTADKNFQLLRDKSKSGRSIIQISDSVYWILGRDGVVYTVNFLQKKVTAFRSDQLLKGLSPTFITGITWANQNIILITSHALVYMRPDGKILKTVNLTFNKSGLFNPKRSWKDNSPLVRKNGQLIIPDEEQLILYDSLKNDFTVIDLPKQQHYIVPPLVMDKSENIFLGYANMIFRLDSANRLSRFTAETTPDTKNISMLLDKSDVLWAGTNGYGVRQYDLYLTQIPKLSYTASFHEQILEKLKISAEEIKHTFLHGISTYFFRWTTGNDGKIWMTKAGADSVEKPNLIYFQNGKLQRPKWRYGTESQHPHVGINALAVSKSGKLWGIDNALRPVFFDTRTYTAHTFEAIRHRYDKNKLNEVNGFVIDDEHIFWISSSLGLIRYDQNNKSVIHYFNNLPIRQLMAVCQDPLDRDVLWLGTYSDGLIRFNKKNNVCSYYTKKTGLPNNTVYSILPDKNGLLWCSSNKGVFSINPQTGKIRSYVTKGEIPVDEFNRFHYFSLPDNQMAFGGTEGYTVFNPESLVDDTYEPHIALTNVKINNRNSSLNDPDSPLTGAINDVEAIVLPYDKNFLAFEFSALQFNIPEKLQYRYMLKGLDEGWVTAGTDNVATYTTIPPGSYTLKINASNTAGVWSGYVKSLRIIITPPFWKTLWFITLCLLLAGGLVYYLIKRRIRNIRTKDLEKIAFERESMELEAQAMRSQMNPHFIFNCLNSIKALIQEDDKKNAVTYLTTFAKLIRNQLYNSQREITLHDEITTCQLYLQLETLRFADRITYGFLIDPGVDLHRIMVPPLILQPFIENAIIHGILPRPGKGKIIVSVTKQQDDVICSIDDDGIGRHKANKDRELRKPHHISKGTLLVETRLNMHNALNRNNFSINIIDKTDDSQNPSGTSVILTFNPTL</sequence>
<dbReference type="STRING" id="408657.SAMN04487995_2576"/>
<dbReference type="InterPro" id="IPR010559">
    <property type="entry name" value="Sig_transdc_His_kin_internal"/>
</dbReference>
<dbReference type="SUPFAM" id="SSF55874">
    <property type="entry name" value="ATPase domain of HSP90 chaperone/DNA topoisomerase II/histidine kinase"/>
    <property type="match status" value="1"/>
</dbReference>
<keyword evidence="1" id="KW-0472">Membrane</keyword>
<feature type="transmembrane region" description="Helical" evidence="1">
    <location>
        <begin position="769"/>
        <end position="788"/>
    </location>
</feature>
<dbReference type="InterPro" id="IPR013783">
    <property type="entry name" value="Ig-like_fold"/>
</dbReference>
<dbReference type="InterPro" id="IPR011110">
    <property type="entry name" value="Reg_prop"/>
</dbReference>
<dbReference type="InterPro" id="IPR036890">
    <property type="entry name" value="HATPase_C_sf"/>
</dbReference>
<dbReference type="GO" id="GO:0000155">
    <property type="term" value="F:phosphorelay sensor kinase activity"/>
    <property type="evidence" value="ECO:0007669"/>
    <property type="project" value="InterPro"/>
</dbReference>
<proteinExistence type="predicted"/>
<dbReference type="AlphaFoldDB" id="A0A1H6UX16"/>
<dbReference type="Gene3D" id="2.130.10.10">
    <property type="entry name" value="YVTN repeat-like/Quinoprotein amine dehydrogenase"/>
    <property type="match status" value="2"/>
</dbReference>
<dbReference type="RefSeq" id="WP_090335583.1">
    <property type="nucleotide sequence ID" value="NZ_FNXY01000004.1"/>
</dbReference>
<evidence type="ECO:0000256" key="1">
    <source>
        <dbReference type="SAM" id="Phobius"/>
    </source>
</evidence>
<dbReference type="InterPro" id="IPR015943">
    <property type="entry name" value="WD40/YVTN_repeat-like_dom_sf"/>
</dbReference>
<keyword evidence="1" id="KW-1133">Transmembrane helix</keyword>
<dbReference type="Gene3D" id="3.30.565.10">
    <property type="entry name" value="Histidine kinase-like ATPase, C-terminal domain"/>
    <property type="match status" value="1"/>
</dbReference>
<dbReference type="Pfam" id="PF07494">
    <property type="entry name" value="Reg_prop"/>
    <property type="match status" value="1"/>
</dbReference>
<keyword evidence="1" id="KW-0812">Transmembrane</keyword>
<dbReference type="GO" id="GO:0016020">
    <property type="term" value="C:membrane"/>
    <property type="evidence" value="ECO:0007669"/>
    <property type="project" value="InterPro"/>
</dbReference>
<dbReference type="Gene3D" id="2.60.40.10">
    <property type="entry name" value="Immunoglobulins"/>
    <property type="match status" value="1"/>
</dbReference>
<dbReference type="Pfam" id="PF07495">
    <property type="entry name" value="Y_Y_Y"/>
    <property type="match status" value="1"/>
</dbReference>
<dbReference type="PANTHER" id="PTHR34220">
    <property type="entry name" value="SENSOR HISTIDINE KINASE YPDA"/>
    <property type="match status" value="1"/>
</dbReference>
<dbReference type="FunFam" id="2.60.40.10:FF:000791">
    <property type="entry name" value="Two-component system sensor histidine kinase/response regulator"/>
    <property type="match status" value="1"/>
</dbReference>
<feature type="domain" description="Two component regulator three Y" evidence="3">
    <location>
        <begin position="700"/>
        <end position="762"/>
    </location>
</feature>
<dbReference type="Pfam" id="PF06580">
    <property type="entry name" value="His_kinase"/>
    <property type="match status" value="1"/>
</dbReference>
<dbReference type="Proteomes" id="UP000199532">
    <property type="component" value="Unassembled WGS sequence"/>
</dbReference>
<dbReference type="SUPFAM" id="SSF63829">
    <property type="entry name" value="Calcium-dependent phosphotriesterase"/>
    <property type="match status" value="2"/>
</dbReference>
<evidence type="ECO:0000259" key="2">
    <source>
        <dbReference type="Pfam" id="PF06580"/>
    </source>
</evidence>
<gene>
    <name evidence="4" type="ORF">SAMN04487995_2576</name>
</gene>
<name>A0A1H6UX16_9BACT</name>
<evidence type="ECO:0000259" key="3">
    <source>
        <dbReference type="Pfam" id="PF07495"/>
    </source>
</evidence>